<dbReference type="AlphaFoldDB" id="A0A3D8PLQ8"/>
<dbReference type="OrthoDB" id="2922448at2"/>
<dbReference type="PANTHER" id="PTHR37938:SF1">
    <property type="entry name" value="BLL0215 PROTEIN"/>
    <property type="match status" value="1"/>
</dbReference>
<evidence type="ECO:0000313" key="2">
    <source>
        <dbReference type="EMBL" id="RDW17033.1"/>
    </source>
</evidence>
<dbReference type="InterPro" id="IPR005182">
    <property type="entry name" value="YdbS-like_PH"/>
</dbReference>
<keyword evidence="3" id="KW-1185">Reference proteome</keyword>
<comment type="caution">
    <text evidence="2">The sequence shown here is derived from an EMBL/GenBank/DDBJ whole genome shotgun (WGS) entry which is preliminary data.</text>
</comment>
<dbReference type="PANTHER" id="PTHR37938">
    <property type="entry name" value="BLL0215 PROTEIN"/>
    <property type="match status" value="1"/>
</dbReference>
<protein>
    <recommendedName>
        <fullName evidence="1">YdbS-like PH domain-containing protein</fullName>
    </recommendedName>
</protein>
<dbReference type="Proteomes" id="UP000257143">
    <property type="component" value="Unassembled WGS sequence"/>
</dbReference>
<gene>
    <name evidence="2" type="ORF">CWR48_15645</name>
</gene>
<evidence type="ECO:0000313" key="3">
    <source>
        <dbReference type="Proteomes" id="UP000257143"/>
    </source>
</evidence>
<accession>A0A3D8PLQ8</accession>
<organism evidence="2 3">
    <name type="scientific">Oceanobacillus arenosus</name>
    <dbReference type="NCBI Taxonomy" id="1229153"/>
    <lineage>
        <taxon>Bacteria</taxon>
        <taxon>Bacillati</taxon>
        <taxon>Bacillota</taxon>
        <taxon>Bacilli</taxon>
        <taxon>Bacillales</taxon>
        <taxon>Bacillaceae</taxon>
        <taxon>Oceanobacillus</taxon>
    </lineage>
</organism>
<proteinExistence type="predicted"/>
<sequence>MEMAEETILEFETYMFGLKGNKEGFLKIPTEHYELTNERLKINKQGVLSKTLKDIELYKIKDIQVTQKLKDKVLGVGDIEIVDADNNKTNLNRIKEPHEIREKIRSAAKAAREAEGVSYRVDL</sequence>
<evidence type="ECO:0000259" key="1">
    <source>
        <dbReference type="Pfam" id="PF03703"/>
    </source>
</evidence>
<feature type="domain" description="YdbS-like PH" evidence="1">
    <location>
        <begin position="32"/>
        <end position="104"/>
    </location>
</feature>
<reference evidence="3" key="1">
    <citation type="submission" date="2017-11" db="EMBL/GenBank/DDBJ databases">
        <authorList>
            <person name="Zhu W."/>
        </authorList>
    </citation>
    <scope>NUCLEOTIDE SEQUENCE [LARGE SCALE GENOMIC DNA]</scope>
    <source>
        <strain evidence="3">CAU 1183</strain>
    </source>
</reference>
<dbReference type="Pfam" id="PF03703">
    <property type="entry name" value="bPH_2"/>
    <property type="match status" value="1"/>
</dbReference>
<dbReference type="EMBL" id="PIOC01000023">
    <property type="protein sequence ID" value="RDW17033.1"/>
    <property type="molecule type" value="Genomic_DNA"/>
</dbReference>
<name>A0A3D8PLQ8_9BACI</name>